<dbReference type="InterPro" id="IPR036164">
    <property type="entry name" value="bL21-like_sf"/>
</dbReference>
<dbReference type="GO" id="GO:0005840">
    <property type="term" value="C:ribosome"/>
    <property type="evidence" value="ECO:0007669"/>
    <property type="project" value="UniProtKB-KW"/>
</dbReference>
<evidence type="ECO:0000256" key="8">
    <source>
        <dbReference type="SAM" id="MobiDB-lite"/>
    </source>
</evidence>
<comment type="similarity">
    <text evidence="1 6 7">Belongs to the bacterial ribosomal protein bL21 family.</text>
</comment>
<evidence type="ECO:0000256" key="3">
    <source>
        <dbReference type="ARBA" id="ARBA00022884"/>
    </source>
</evidence>
<dbReference type="GO" id="GO:0003735">
    <property type="term" value="F:structural constituent of ribosome"/>
    <property type="evidence" value="ECO:0007669"/>
    <property type="project" value="InterPro"/>
</dbReference>
<evidence type="ECO:0000256" key="2">
    <source>
        <dbReference type="ARBA" id="ARBA00022730"/>
    </source>
</evidence>
<dbReference type="InterPro" id="IPR018258">
    <property type="entry name" value="Ribosomal_bL21_CS"/>
</dbReference>
<dbReference type="GO" id="GO:0005737">
    <property type="term" value="C:cytoplasm"/>
    <property type="evidence" value="ECO:0007669"/>
    <property type="project" value="UniProtKB-ARBA"/>
</dbReference>
<gene>
    <name evidence="6 9" type="primary">rplU</name>
    <name evidence="9" type="ORF">ENK44_10220</name>
</gene>
<dbReference type="PANTHER" id="PTHR21349">
    <property type="entry name" value="50S RIBOSOMAL PROTEIN L21"/>
    <property type="match status" value="1"/>
</dbReference>
<dbReference type="GO" id="GO:1990904">
    <property type="term" value="C:ribonucleoprotein complex"/>
    <property type="evidence" value="ECO:0007669"/>
    <property type="project" value="UniProtKB-KW"/>
</dbReference>
<dbReference type="GO" id="GO:0019843">
    <property type="term" value="F:rRNA binding"/>
    <property type="evidence" value="ECO:0007669"/>
    <property type="project" value="UniProtKB-UniRule"/>
</dbReference>
<name>A0A7V4U1D9_CALAY</name>
<feature type="compositionally biased region" description="Basic and acidic residues" evidence="8">
    <location>
        <begin position="178"/>
        <end position="191"/>
    </location>
</feature>
<keyword evidence="4 6" id="KW-0689">Ribosomal protein</keyword>
<dbReference type="SUPFAM" id="SSF141091">
    <property type="entry name" value="L21p-like"/>
    <property type="match status" value="1"/>
</dbReference>
<keyword evidence="3 6" id="KW-0694">RNA-binding</keyword>
<reference evidence="9" key="1">
    <citation type="journal article" date="2020" name="mSystems">
        <title>Genome- and Community-Level Interaction Insights into Carbon Utilization and Element Cycling Functions of Hydrothermarchaeota in Hydrothermal Sediment.</title>
        <authorList>
            <person name="Zhou Z."/>
            <person name="Liu Y."/>
            <person name="Xu W."/>
            <person name="Pan J."/>
            <person name="Luo Z.H."/>
            <person name="Li M."/>
        </authorList>
    </citation>
    <scope>NUCLEOTIDE SEQUENCE [LARGE SCALE GENOMIC DNA]</scope>
    <source>
        <strain evidence="9">HyVt-577</strain>
    </source>
</reference>
<accession>A0A7V4U1D9</accession>
<dbReference type="Proteomes" id="UP000885779">
    <property type="component" value="Unassembled WGS sequence"/>
</dbReference>
<dbReference type="PROSITE" id="PS01169">
    <property type="entry name" value="RIBOSOMAL_L21"/>
    <property type="match status" value="1"/>
</dbReference>
<comment type="subunit">
    <text evidence="6">Part of the 50S ribosomal subunit. Contacts protein L20.</text>
</comment>
<comment type="function">
    <text evidence="6 7">This protein binds to 23S rRNA in the presence of protein L20.</text>
</comment>
<keyword evidence="2 6" id="KW-0699">rRNA-binding</keyword>
<dbReference type="AlphaFoldDB" id="A0A7V4U1D9"/>
<evidence type="ECO:0000256" key="4">
    <source>
        <dbReference type="ARBA" id="ARBA00022980"/>
    </source>
</evidence>
<dbReference type="InterPro" id="IPR028909">
    <property type="entry name" value="bL21-like"/>
</dbReference>
<dbReference type="NCBIfam" id="TIGR00061">
    <property type="entry name" value="L21"/>
    <property type="match status" value="1"/>
</dbReference>
<evidence type="ECO:0000256" key="7">
    <source>
        <dbReference type="RuleBase" id="RU000562"/>
    </source>
</evidence>
<evidence type="ECO:0000256" key="1">
    <source>
        <dbReference type="ARBA" id="ARBA00008563"/>
    </source>
</evidence>
<protein>
    <recommendedName>
        <fullName evidence="6">Large ribosomal subunit protein bL21</fullName>
    </recommendedName>
</protein>
<comment type="caution">
    <text evidence="9">The sequence shown here is derived from an EMBL/GenBank/DDBJ whole genome shotgun (WGS) entry which is preliminary data.</text>
</comment>
<proteinExistence type="inferred from homology"/>
<organism evidence="9">
    <name type="scientific">Caldithrix abyssi</name>
    <dbReference type="NCBI Taxonomy" id="187145"/>
    <lineage>
        <taxon>Bacteria</taxon>
        <taxon>Pseudomonadati</taxon>
        <taxon>Calditrichota</taxon>
        <taxon>Calditrichia</taxon>
        <taxon>Calditrichales</taxon>
        <taxon>Calditrichaceae</taxon>
        <taxon>Caldithrix</taxon>
    </lineage>
</organism>
<dbReference type="EMBL" id="DRQG01000095">
    <property type="protein sequence ID" value="HGY56069.1"/>
    <property type="molecule type" value="Genomic_DNA"/>
</dbReference>
<keyword evidence="5 6" id="KW-0687">Ribonucleoprotein</keyword>
<feature type="compositionally biased region" description="Low complexity" evidence="8">
    <location>
        <begin position="166"/>
        <end position="177"/>
    </location>
</feature>
<feature type="compositionally biased region" description="Basic and acidic residues" evidence="8">
    <location>
        <begin position="110"/>
        <end position="126"/>
    </location>
</feature>
<sequence length="191" mass="20602">MYAIVEIAGKQFRVEKDQKIKVPLLSVESGKKVSFDRVLFYADDAGKTQIGSPVVSGLKVEATVLEHGKDKKIIVFKKKRRKGYQKKNGHRQPFSLIQIEGIAQAKAKPAKKETAAKAAKAEEKPKAAPKSAKAKTEEAPKAAKKTAAAKTKAADKTKKDAKPKAAKPAAKAKTAAKPKAEKKDSAEEKEA</sequence>
<dbReference type="HAMAP" id="MF_01363">
    <property type="entry name" value="Ribosomal_bL21"/>
    <property type="match status" value="1"/>
</dbReference>
<feature type="compositionally biased region" description="Basic and acidic residues" evidence="8">
    <location>
        <begin position="152"/>
        <end position="163"/>
    </location>
</feature>
<dbReference type="InterPro" id="IPR001787">
    <property type="entry name" value="Ribosomal_bL21"/>
</dbReference>
<evidence type="ECO:0000313" key="9">
    <source>
        <dbReference type="EMBL" id="HGY56069.1"/>
    </source>
</evidence>
<dbReference type="PANTHER" id="PTHR21349:SF0">
    <property type="entry name" value="LARGE RIBOSOMAL SUBUNIT PROTEIN BL21M"/>
    <property type="match status" value="1"/>
</dbReference>
<dbReference type="Pfam" id="PF00829">
    <property type="entry name" value="Ribosomal_L21p"/>
    <property type="match status" value="1"/>
</dbReference>
<evidence type="ECO:0000256" key="6">
    <source>
        <dbReference type="HAMAP-Rule" id="MF_01363"/>
    </source>
</evidence>
<evidence type="ECO:0000256" key="5">
    <source>
        <dbReference type="ARBA" id="ARBA00023274"/>
    </source>
</evidence>
<feature type="region of interest" description="Disordered" evidence="8">
    <location>
        <begin position="104"/>
        <end position="191"/>
    </location>
</feature>
<dbReference type="GO" id="GO:0006412">
    <property type="term" value="P:translation"/>
    <property type="evidence" value="ECO:0007669"/>
    <property type="project" value="UniProtKB-UniRule"/>
</dbReference>